<proteinExistence type="predicted"/>
<comment type="caution">
    <text evidence="3">The sequence shown here is derived from an EMBL/GenBank/DDBJ whole genome shotgun (WGS) entry which is preliminary data.</text>
</comment>
<keyword evidence="2" id="KW-0472">Membrane</keyword>
<organism evidence="3 4">
    <name type="scientific">Candidatus Desulfovibrio kirbyi</name>
    <dbReference type="NCBI Taxonomy" id="2696086"/>
    <lineage>
        <taxon>Bacteria</taxon>
        <taxon>Pseudomonadati</taxon>
        <taxon>Thermodesulfobacteriota</taxon>
        <taxon>Desulfovibrionia</taxon>
        <taxon>Desulfovibrionales</taxon>
        <taxon>Desulfovibrionaceae</taxon>
        <taxon>Desulfovibrio</taxon>
    </lineage>
</organism>
<evidence type="ECO:0000256" key="1">
    <source>
        <dbReference type="SAM" id="MobiDB-lite"/>
    </source>
</evidence>
<keyword evidence="2" id="KW-1133">Transmembrane helix</keyword>
<feature type="region of interest" description="Disordered" evidence="1">
    <location>
        <begin position="1"/>
        <end position="23"/>
    </location>
</feature>
<dbReference type="EMBL" id="BLLL01000013">
    <property type="protein sequence ID" value="GFH63358.1"/>
    <property type="molecule type" value="Genomic_DNA"/>
</dbReference>
<accession>A0A6L2R6Y6</accession>
<sequence>MTQEIEPSENTMPKAPEDKPILPDGIGLSLEQAKALIAKDNGVVLSSDEPALMGITICNAYLIEVQKLHERHSKGLAKLMAEKTDAYVSGVNTAIAQLSESLSAASVEGIRKIFDDHAARLHAFKNTATWATAIIAVSALFNVAVFILRGLR</sequence>
<name>A0A6L2R6Y6_9BACT</name>
<gene>
    <name evidence="3" type="ORF">ZNDK_1129</name>
</gene>
<dbReference type="AlphaFoldDB" id="A0A6L2R6Y6"/>
<evidence type="ECO:0000256" key="2">
    <source>
        <dbReference type="SAM" id="Phobius"/>
    </source>
</evidence>
<dbReference type="Proteomes" id="UP000505077">
    <property type="component" value="Unassembled WGS sequence"/>
</dbReference>
<feature type="compositionally biased region" description="Polar residues" evidence="1">
    <location>
        <begin position="1"/>
        <end position="11"/>
    </location>
</feature>
<reference evidence="3 4" key="1">
    <citation type="journal article" date="2020" name="ISME J.">
        <title>Parallel Reductive Genome Evolution in Desulfovibrio Ectosymbionts Independently Acquired by Trichonympha Protists in the Termite Gut.</title>
        <authorList>
            <person name="Takeuchi M."/>
            <person name="Kuwahara H."/>
            <person name="Murakami T."/>
            <person name="Takahashi K."/>
            <person name="Kajitani R."/>
            <person name="Toyoda A."/>
            <person name="Itoh T."/>
            <person name="Ohkuma M."/>
            <person name="Hongoh Y."/>
        </authorList>
    </citation>
    <scope>NUCLEOTIDE SEQUENCE [LARGE SCALE GENOMIC DNA]</scope>
    <source>
        <strain evidence="3">ZnDsv-02</strain>
    </source>
</reference>
<keyword evidence="2" id="KW-0812">Transmembrane</keyword>
<feature type="transmembrane region" description="Helical" evidence="2">
    <location>
        <begin position="128"/>
        <end position="148"/>
    </location>
</feature>
<protein>
    <submittedName>
        <fullName evidence="3">Uncharacterized protein</fullName>
    </submittedName>
</protein>
<evidence type="ECO:0000313" key="3">
    <source>
        <dbReference type="EMBL" id="GFH63358.1"/>
    </source>
</evidence>
<evidence type="ECO:0000313" key="4">
    <source>
        <dbReference type="Proteomes" id="UP000505077"/>
    </source>
</evidence>